<name>I4AJB8_BERLS</name>
<feature type="region of interest" description="Disordered" evidence="1">
    <location>
        <begin position="65"/>
        <end position="101"/>
    </location>
</feature>
<dbReference type="Proteomes" id="UP000006054">
    <property type="component" value="Chromosome"/>
</dbReference>
<protein>
    <recommendedName>
        <fullName evidence="5">DUF4412 domain-containing protein</fullName>
    </recommendedName>
</protein>
<dbReference type="AlphaFoldDB" id="I4AJB8"/>
<dbReference type="RefSeq" id="WP_014797509.1">
    <property type="nucleotide sequence ID" value="NC_018018.1"/>
</dbReference>
<gene>
    <name evidence="3" type="ordered locus">Fleli_1639</name>
</gene>
<dbReference type="PATRIC" id="fig|880071.3.peg.1614"/>
<evidence type="ECO:0000256" key="1">
    <source>
        <dbReference type="SAM" id="MobiDB-lite"/>
    </source>
</evidence>
<evidence type="ECO:0000256" key="2">
    <source>
        <dbReference type="SAM" id="SignalP"/>
    </source>
</evidence>
<evidence type="ECO:0008006" key="5">
    <source>
        <dbReference type="Google" id="ProtNLM"/>
    </source>
</evidence>
<organism evidence="3 4">
    <name type="scientific">Bernardetia litoralis (strain ATCC 23117 / DSM 6794 / NBRC 15988 / NCIMB 1366 / Fx l1 / Sio-4)</name>
    <name type="common">Flexibacter litoralis</name>
    <dbReference type="NCBI Taxonomy" id="880071"/>
    <lineage>
        <taxon>Bacteria</taxon>
        <taxon>Pseudomonadati</taxon>
        <taxon>Bacteroidota</taxon>
        <taxon>Cytophagia</taxon>
        <taxon>Cytophagales</taxon>
        <taxon>Bernardetiaceae</taxon>
        <taxon>Bernardetia</taxon>
    </lineage>
</organism>
<dbReference type="KEGG" id="fli:Fleli_1639"/>
<evidence type="ECO:0000313" key="4">
    <source>
        <dbReference type="Proteomes" id="UP000006054"/>
    </source>
</evidence>
<keyword evidence="4" id="KW-1185">Reference proteome</keyword>
<proteinExistence type="predicted"/>
<accession>I4AJB8</accession>
<reference evidence="4" key="1">
    <citation type="submission" date="2012-06" db="EMBL/GenBank/DDBJ databases">
        <title>The complete genome of Flexibacter litoralis DSM 6794.</title>
        <authorList>
            <person name="Lucas S."/>
            <person name="Copeland A."/>
            <person name="Lapidus A."/>
            <person name="Glavina del Rio T."/>
            <person name="Dalin E."/>
            <person name="Tice H."/>
            <person name="Bruce D."/>
            <person name="Goodwin L."/>
            <person name="Pitluck S."/>
            <person name="Peters L."/>
            <person name="Ovchinnikova G."/>
            <person name="Lu M."/>
            <person name="Kyrpides N."/>
            <person name="Mavromatis K."/>
            <person name="Ivanova N."/>
            <person name="Brettin T."/>
            <person name="Detter J.C."/>
            <person name="Han C."/>
            <person name="Larimer F."/>
            <person name="Land M."/>
            <person name="Hauser L."/>
            <person name="Markowitz V."/>
            <person name="Cheng J.-F."/>
            <person name="Hugenholtz P."/>
            <person name="Woyke T."/>
            <person name="Wu D."/>
            <person name="Spring S."/>
            <person name="Lang E."/>
            <person name="Kopitz M."/>
            <person name="Brambilla E."/>
            <person name="Klenk H.-P."/>
            <person name="Eisen J.A."/>
        </authorList>
    </citation>
    <scope>NUCLEOTIDE SEQUENCE [LARGE SCALE GENOMIC DNA]</scope>
    <source>
        <strain evidence="4">ATCC 23117 / DSM 6794 / NBRC 15988 / NCIMB 1366 / Sio-4</strain>
    </source>
</reference>
<dbReference type="OrthoDB" id="1524221at2"/>
<sequence precursor="true">MKTYFLIGLLSLAFSFTNFEATAQNNTVEKMKQKAKNKTNNRIDNKIDNKLDEGLDALEGLFKRKKKKKKKEEENDDTNSESDLNESTETTQTNEGTDFLSKMLGGGGEKIDVKSSYSFNSNFVMRMQTYKKNGKQGGDMFMHYYNSADPNYMAMEMMEATKDGKTKKPQSKIIVDGLQQAMITLMEDNKQAIAMKIPNIENYEQAQEQEQNPEEAMKDIKITRTGRTKNILGYTCSETIMETDEMKAISWTTKQVKLSQFKAFAGMFMQDKKEKNQFMAVPLEFTMEMESTNKKTGEKMKMIVTEVNENQSSTIDMSGYKVMDMSGLMKGADQN</sequence>
<dbReference type="HOGENOM" id="CLU_859784_0_0_10"/>
<feature type="signal peptide" evidence="2">
    <location>
        <begin position="1"/>
        <end position="23"/>
    </location>
</feature>
<keyword evidence="2" id="KW-0732">Signal</keyword>
<feature type="compositionally biased region" description="Acidic residues" evidence="1">
    <location>
        <begin position="74"/>
        <end position="86"/>
    </location>
</feature>
<dbReference type="EMBL" id="CP003345">
    <property type="protein sequence ID" value="AFM04053.1"/>
    <property type="molecule type" value="Genomic_DNA"/>
</dbReference>
<evidence type="ECO:0000313" key="3">
    <source>
        <dbReference type="EMBL" id="AFM04053.1"/>
    </source>
</evidence>
<feature type="compositionally biased region" description="Polar residues" evidence="1">
    <location>
        <begin position="87"/>
        <end position="96"/>
    </location>
</feature>
<dbReference type="eggNOG" id="ENOG5033EB2">
    <property type="taxonomic scope" value="Bacteria"/>
</dbReference>
<feature type="chain" id="PRO_5003685354" description="DUF4412 domain-containing protein" evidence="2">
    <location>
        <begin position="24"/>
        <end position="335"/>
    </location>
</feature>